<evidence type="ECO:0000313" key="1">
    <source>
        <dbReference type="EMBL" id="KAK0421779.1"/>
    </source>
</evidence>
<protein>
    <submittedName>
        <fullName evidence="1">Uncharacterized protein</fullName>
    </submittedName>
</protein>
<evidence type="ECO:0000313" key="2">
    <source>
        <dbReference type="Proteomes" id="UP001175226"/>
    </source>
</evidence>
<name>A0AA39IEW5_9AGAR</name>
<feature type="non-terminal residue" evidence="1">
    <location>
        <position position="1"/>
    </location>
</feature>
<keyword evidence="2" id="KW-1185">Reference proteome</keyword>
<organism evidence="1 2">
    <name type="scientific">Armillaria borealis</name>
    <dbReference type="NCBI Taxonomy" id="47425"/>
    <lineage>
        <taxon>Eukaryota</taxon>
        <taxon>Fungi</taxon>
        <taxon>Dikarya</taxon>
        <taxon>Basidiomycota</taxon>
        <taxon>Agaricomycotina</taxon>
        <taxon>Agaricomycetes</taxon>
        <taxon>Agaricomycetidae</taxon>
        <taxon>Agaricales</taxon>
        <taxon>Marasmiineae</taxon>
        <taxon>Physalacriaceae</taxon>
        <taxon>Armillaria</taxon>
    </lineage>
</organism>
<dbReference type="EMBL" id="JAUEPT010000308">
    <property type="protein sequence ID" value="KAK0421779.1"/>
    <property type="molecule type" value="Genomic_DNA"/>
</dbReference>
<comment type="caution">
    <text evidence="1">The sequence shown here is derived from an EMBL/GenBank/DDBJ whole genome shotgun (WGS) entry which is preliminary data.</text>
</comment>
<dbReference type="AlphaFoldDB" id="A0AA39IEW5"/>
<accession>A0AA39IEW5</accession>
<dbReference type="Proteomes" id="UP001175226">
    <property type="component" value="Unassembled WGS sequence"/>
</dbReference>
<gene>
    <name evidence="1" type="ORF">EV421DRAFT_1724225</name>
</gene>
<sequence length="125" mass="13968">TPTVGLLLASGLPTFKSENGKRDAGKERFYRMIMTISIQVIWSLRVKRVVDNENAPFTANAVEKTWLKSVNDRLDLDCLMTNKRFGKKALKHEVVKKTWKGILKDEKQLPSNWAGAAGVLVGIGL</sequence>
<proteinExistence type="predicted"/>
<reference evidence="1" key="1">
    <citation type="submission" date="2023-06" db="EMBL/GenBank/DDBJ databases">
        <authorList>
            <consortium name="Lawrence Berkeley National Laboratory"/>
            <person name="Ahrendt S."/>
            <person name="Sahu N."/>
            <person name="Indic B."/>
            <person name="Wong-Bajracharya J."/>
            <person name="Merenyi Z."/>
            <person name="Ke H.-M."/>
            <person name="Monk M."/>
            <person name="Kocsube S."/>
            <person name="Drula E."/>
            <person name="Lipzen A."/>
            <person name="Balint B."/>
            <person name="Henrissat B."/>
            <person name="Andreopoulos B."/>
            <person name="Martin F.M."/>
            <person name="Harder C.B."/>
            <person name="Rigling D."/>
            <person name="Ford K.L."/>
            <person name="Foster G.D."/>
            <person name="Pangilinan J."/>
            <person name="Papanicolaou A."/>
            <person name="Barry K."/>
            <person name="LaButti K."/>
            <person name="Viragh M."/>
            <person name="Koriabine M."/>
            <person name="Yan M."/>
            <person name="Riley R."/>
            <person name="Champramary S."/>
            <person name="Plett K.L."/>
            <person name="Tsai I.J."/>
            <person name="Slot J."/>
            <person name="Sipos G."/>
            <person name="Plett J."/>
            <person name="Nagy L.G."/>
            <person name="Grigoriev I.V."/>
        </authorList>
    </citation>
    <scope>NUCLEOTIDE SEQUENCE</scope>
    <source>
        <strain evidence="1">FPL87.14</strain>
    </source>
</reference>